<feature type="compositionally biased region" description="Low complexity" evidence="2">
    <location>
        <begin position="370"/>
        <end position="382"/>
    </location>
</feature>
<feature type="compositionally biased region" description="Basic and acidic residues" evidence="2">
    <location>
        <begin position="949"/>
        <end position="970"/>
    </location>
</feature>
<feature type="region of interest" description="Disordered" evidence="2">
    <location>
        <begin position="370"/>
        <end position="454"/>
    </location>
</feature>
<feature type="region of interest" description="Disordered" evidence="2">
    <location>
        <begin position="2026"/>
        <end position="2046"/>
    </location>
</feature>
<dbReference type="InterPro" id="IPR012340">
    <property type="entry name" value="NA-bd_OB-fold"/>
</dbReference>
<feature type="region of interest" description="Disordered" evidence="2">
    <location>
        <begin position="498"/>
        <end position="543"/>
    </location>
</feature>
<proteinExistence type="predicted"/>
<feature type="compositionally biased region" description="Basic residues" evidence="2">
    <location>
        <begin position="1745"/>
        <end position="1759"/>
    </location>
</feature>
<feature type="compositionally biased region" description="Acidic residues" evidence="2">
    <location>
        <begin position="1022"/>
        <end position="1031"/>
    </location>
</feature>
<feature type="region of interest" description="Disordered" evidence="2">
    <location>
        <begin position="1639"/>
        <end position="1787"/>
    </location>
</feature>
<feature type="compositionally biased region" description="Basic and acidic residues" evidence="2">
    <location>
        <begin position="1127"/>
        <end position="1142"/>
    </location>
</feature>
<reference evidence="4 5" key="1">
    <citation type="submission" date="2014-03" db="EMBL/GenBank/DDBJ databases">
        <title>The Genome Sequence of Plasmodium fragile nilgiri.</title>
        <authorList>
            <consortium name="The Broad Institute Genomics Platform"/>
            <consortium name="The Broad Institute Genome Sequencing Center for Infectious Disease"/>
            <person name="Neafsey D."/>
            <person name="Duraisingh M."/>
            <person name="Young S.K."/>
            <person name="Zeng Q."/>
            <person name="Gargeya S."/>
            <person name="Abouelleil A."/>
            <person name="Alvarado L."/>
            <person name="Chapman S.B."/>
            <person name="Gainer-Dewar J."/>
            <person name="Goldberg J."/>
            <person name="Griggs A."/>
            <person name="Gujja S."/>
            <person name="Hansen M."/>
            <person name="Howarth C."/>
            <person name="Imamovic A."/>
            <person name="Larimer J."/>
            <person name="Pearson M."/>
            <person name="Poon T.W."/>
            <person name="Priest M."/>
            <person name="Roberts A."/>
            <person name="Saif S."/>
            <person name="Shea T."/>
            <person name="Sykes S."/>
            <person name="Wortman J."/>
            <person name="Nusbaum C."/>
            <person name="Birren B."/>
        </authorList>
    </citation>
    <scope>NUCLEOTIDE SEQUENCE [LARGE SCALE GENOMIC DNA]</scope>
    <source>
        <strain evidence="5">nilgiri</strain>
    </source>
</reference>
<gene>
    <name evidence="4" type="ORF">AK88_03399</name>
</gene>
<accession>A0A0D9QIV7</accession>
<feature type="compositionally biased region" description="Basic and acidic residues" evidence="2">
    <location>
        <begin position="1707"/>
        <end position="1720"/>
    </location>
</feature>
<dbReference type="Pfam" id="PF00773">
    <property type="entry name" value="RNB"/>
    <property type="match status" value="2"/>
</dbReference>
<feature type="region of interest" description="Disordered" evidence="2">
    <location>
        <begin position="1085"/>
        <end position="1205"/>
    </location>
</feature>
<dbReference type="GeneID" id="24268713"/>
<organism evidence="4 5">
    <name type="scientific">Plasmodium fragile</name>
    <dbReference type="NCBI Taxonomy" id="5857"/>
    <lineage>
        <taxon>Eukaryota</taxon>
        <taxon>Sar</taxon>
        <taxon>Alveolata</taxon>
        <taxon>Apicomplexa</taxon>
        <taxon>Aconoidasida</taxon>
        <taxon>Haemosporida</taxon>
        <taxon>Plasmodiidae</taxon>
        <taxon>Plasmodium</taxon>
        <taxon>Plasmodium (Plasmodium)</taxon>
    </lineage>
</organism>
<dbReference type="InterPro" id="IPR022966">
    <property type="entry name" value="RNase_II/R_CS"/>
</dbReference>
<evidence type="ECO:0000256" key="2">
    <source>
        <dbReference type="SAM" id="MobiDB-lite"/>
    </source>
</evidence>
<dbReference type="OMA" id="IDCEIAF"/>
<feature type="compositionally biased region" description="Basic residues" evidence="2">
    <location>
        <begin position="1643"/>
        <end position="1653"/>
    </location>
</feature>
<dbReference type="Proteomes" id="UP000054561">
    <property type="component" value="Unassembled WGS sequence"/>
</dbReference>
<feature type="compositionally biased region" description="Basic and acidic residues" evidence="2">
    <location>
        <begin position="992"/>
        <end position="1021"/>
    </location>
</feature>
<feature type="compositionally biased region" description="Polar residues" evidence="2">
    <location>
        <begin position="2092"/>
        <end position="2101"/>
    </location>
</feature>
<evidence type="ECO:0000313" key="4">
    <source>
        <dbReference type="EMBL" id="KJP87000.1"/>
    </source>
</evidence>
<keyword evidence="5" id="KW-1185">Reference proteome</keyword>
<feature type="compositionally biased region" description="Basic residues" evidence="2">
    <location>
        <begin position="1103"/>
        <end position="1114"/>
    </location>
</feature>
<dbReference type="OrthoDB" id="372421at2759"/>
<name>A0A0D9QIV7_PLAFR</name>
<dbReference type="SMART" id="SM00955">
    <property type="entry name" value="RNB"/>
    <property type="match status" value="1"/>
</dbReference>
<feature type="domain" description="RNB" evidence="3">
    <location>
        <begin position="1829"/>
        <end position="2366"/>
    </location>
</feature>
<evidence type="ECO:0000313" key="5">
    <source>
        <dbReference type="Proteomes" id="UP000054561"/>
    </source>
</evidence>
<dbReference type="RefSeq" id="XP_012336439.1">
    <property type="nucleotide sequence ID" value="XM_012481016.1"/>
</dbReference>
<dbReference type="PROSITE" id="PS01175">
    <property type="entry name" value="RIBONUCLEASE_II"/>
    <property type="match status" value="1"/>
</dbReference>
<feature type="compositionally biased region" description="Low complexity" evidence="2">
    <location>
        <begin position="526"/>
        <end position="543"/>
    </location>
</feature>
<dbReference type="GO" id="GO:0000932">
    <property type="term" value="C:P-body"/>
    <property type="evidence" value="ECO:0007669"/>
    <property type="project" value="TreeGrafter"/>
</dbReference>
<feature type="region of interest" description="Disordered" evidence="2">
    <location>
        <begin position="1227"/>
        <end position="1271"/>
    </location>
</feature>
<feature type="compositionally biased region" description="Basic and acidic residues" evidence="2">
    <location>
        <begin position="1042"/>
        <end position="1052"/>
    </location>
</feature>
<evidence type="ECO:0000259" key="3">
    <source>
        <dbReference type="SMART" id="SM00955"/>
    </source>
</evidence>
<dbReference type="Gene3D" id="2.40.50.690">
    <property type="match status" value="1"/>
</dbReference>
<evidence type="ECO:0000256" key="1">
    <source>
        <dbReference type="SAM" id="Coils"/>
    </source>
</evidence>
<dbReference type="PANTHER" id="PTHR23355:SF9">
    <property type="entry name" value="DIS3-LIKE EXONUCLEASE 2"/>
    <property type="match status" value="1"/>
</dbReference>
<feature type="region of interest" description="Disordered" evidence="2">
    <location>
        <begin position="2073"/>
        <end position="2101"/>
    </location>
</feature>
<feature type="compositionally biased region" description="Low complexity" evidence="2">
    <location>
        <begin position="508"/>
        <end position="517"/>
    </location>
</feature>
<dbReference type="GO" id="GO:0000175">
    <property type="term" value="F:3'-5'-RNA exonuclease activity"/>
    <property type="evidence" value="ECO:0007669"/>
    <property type="project" value="TreeGrafter"/>
</dbReference>
<dbReference type="GO" id="GO:0003723">
    <property type="term" value="F:RNA binding"/>
    <property type="evidence" value="ECO:0007669"/>
    <property type="project" value="InterPro"/>
</dbReference>
<dbReference type="SUPFAM" id="SSF50249">
    <property type="entry name" value="Nucleic acid-binding proteins"/>
    <property type="match status" value="3"/>
</dbReference>
<feature type="compositionally biased region" description="Basic and acidic residues" evidence="2">
    <location>
        <begin position="1157"/>
        <end position="1194"/>
    </location>
</feature>
<protein>
    <recommendedName>
        <fullName evidence="3">RNB domain-containing protein</fullName>
    </recommendedName>
</protein>
<feature type="coiled-coil region" evidence="1">
    <location>
        <begin position="459"/>
        <end position="493"/>
    </location>
</feature>
<dbReference type="InterPro" id="IPR041505">
    <property type="entry name" value="Dis3_CSD2"/>
</dbReference>
<dbReference type="Gene3D" id="2.40.50.700">
    <property type="match status" value="1"/>
</dbReference>
<keyword evidence="1" id="KW-0175">Coiled coil</keyword>
<feature type="compositionally biased region" description="Basic residues" evidence="2">
    <location>
        <begin position="1143"/>
        <end position="1156"/>
    </location>
</feature>
<dbReference type="InterPro" id="IPR001900">
    <property type="entry name" value="RNase_II/R"/>
</dbReference>
<feature type="region of interest" description="Disordered" evidence="2">
    <location>
        <begin position="712"/>
        <end position="761"/>
    </location>
</feature>
<feature type="region of interest" description="Disordered" evidence="2">
    <location>
        <begin position="1361"/>
        <end position="1393"/>
    </location>
</feature>
<dbReference type="GO" id="GO:0006402">
    <property type="term" value="P:mRNA catabolic process"/>
    <property type="evidence" value="ECO:0007669"/>
    <property type="project" value="TreeGrafter"/>
</dbReference>
<dbReference type="EMBL" id="KQ001682">
    <property type="protein sequence ID" value="KJP87000.1"/>
    <property type="molecule type" value="Genomic_DNA"/>
</dbReference>
<feature type="compositionally biased region" description="Basic residues" evidence="2">
    <location>
        <begin position="392"/>
        <end position="405"/>
    </location>
</feature>
<feature type="compositionally biased region" description="Polar residues" evidence="2">
    <location>
        <begin position="1772"/>
        <end position="1786"/>
    </location>
</feature>
<feature type="compositionally biased region" description="Basic and acidic residues" evidence="2">
    <location>
        <begin position="735"/>
        <end position="748"/>
    </location>
</feature>
<sequence length="2536" mass="290076">MNTNKNKTFHKKLKNKRVIKEFSYVSFKKEIAKLYEKEKDFFKQIHNGTLSSEEVVKCNRANDPHVGQGMNRDEGEHPVDSVGLMVKVRKGHTPPRLRRTSAPRQEATKGIDHKVGVTRRVYVMKAPSVCDKDTESFHSCSMEKHIEGDSAIGLVSRAGRNKSTMEKGKMVKREKLEYAEKETSTHSTVSDSTQIIRQEEKQVIKKLLQIIITKKKITNIVKTYFNENITFVTTKTMKYILKKAKKNVDFQMIRILLIQNVDKKNIETTINTKGKRKLFKNYIFSNQRLRAIECALLHIYHMDENNFTFRESYKELDISSDEYLLCVQAVCIYLTQNAQNDKANYRKYWDIHKHVKELLHGNSSVYESTSSISVHGTTGVDTQGDDDMQKISQKKKKKKKKKKSKNGTEVDKDIVGPVRTDQGGGASCMTGGDSSMDKSPTAKLPHQAGAPHAGSEELLKMVSEEMEKRDREIDTLKRSIEMIEKDVKLLLRKRDVRTDSVDDSLEASRTSNSSSCSAEKSPPQVKSPATSTAKSPAKTAATSTAAIPISEDDVTSFRHKAFVLMNLLNEHLTEKETKTGLTAKKQTEGKPLTLNYLNEEIDRLISIMTTGNKPRGNKPCGDVCSPSEGVPNLEEERNKLVSPQMKGVKGVKNVKGVKEVKGKATQGEHLPQQIPGEVSHVMRKVGAREAHRIMRITGKTAFAEMNFPKVSPTKVGSTKVGPTAIGPAKVGPTSELKKNDATKMERKVSPPSSYADRMKQRQKKSSVYAYDIGTTRWNNHSSVLEPKRERKKNSIVEYVNNFMSSAARDKLNREISSLESIKREDMVTSQNTSSDASAIVVNTYKRRNYFQEYMNYCNAAEENDGDGEQSDLLSVNKAPHVYSRGGRSTNQWKQENKEKREKEKKEDKEGMSDKRAKKEHLMNLNEKQTNPTLSMGKVNSGKTTTPNHSVEKRDTQVAEDSIGHQEEEKGKKKRKEQKASAHEVAPGIVMAQRRDEKEDTPKERKNKEGDKKQSEGDKDDKEESDDEEEDDDKKQPPQQLDELDKLSDHATESGDSVVYNYNLYNAIYDLNEQFSSVVKNMYLEKDAGGGTLGGPAENENVKAKGKKEKGKKGSKGQQEMGDSSEVGDIRESSDKKRREEKLKKKAKKKEEKRRRKELLLEEKRKVKETKKEEKKRIKQMKKEEKKKLKEAEKEKKKKLKEARELEEIKAKEAKKAKRIAAKAAAKKVQKKSAATTAAKRMEGNTSEYSSMREDNPSEDTQPEPPRNDDYNFIEATSSDKHRKMKTHGGRIIYEEYITQEKAIRGIIKKKYIRGILTVRRHDYGFVVCNDRKVHIKSKKDMNRAIDGDAVVVKLNRDTRGEASEGGKVKRGKRVNDKEQAQGGAKSSAWPEENKEDELTGKIIYIEEHHGSNIHYVCIFREKIKKQKFSTAIPFKKSIPFIKVENKHIIEFMKRSNVMDITNQLVYIKIFRWNTNELFPEGRIVELLGQNDLFHNMQNAILLNHNLYFNLKQPLEDDFLKKLKNKEILYSDIVKEEIMKRMDLSKKCIFTIDPETARDLDDAINISRISKKKIAKCNFYIKVIHNLMVHNGEIEESILEKNLSFFVKEDDDFFQTLKENNCIKEMEDIKYENFVKNKMDEQNKKKKKKKKKFKSNSSEEAIGNYHHVVGNQKGKSKYDPLRANKNYGDSESETGVLSTTRGTHTGVRKGDMRDRNNHLDKCGNPFEDSSMCNSGLGGENEERARGSARRKKPLLRKHSGHGQEDEDGEDGNYHSQSHGDNEGSTDPSKLAKYQHIFKKYLNEDIGRDVLTNHDLFCEKCKRQITLKEIIKDMTEKKWKKYNLFEVGVHITDVAYFIKENSSLDIDARNRAMTIYLTHTCFPMISRILSESLCSLDPVSSRLCLSIFFYMDSTGKIDHNSFFLKESIINSKVRFTYQEVYLLVKNYSKLRKVINRLMKEEGNRSGARFIGGVPAGGDMTPWGSVSSQWEKRQEGDDAVMGGTVGEALHYGEHVAQTAQTTHTAQVVQGQEKGPVAQAATEKEQGSQKSSLYRKFLNLHFYSKKKKSASIECENASCENPTNGRSEAAAAHHSSGISNSDANNTVVEKNGANKVPLNQSNGQDTKKKNTLMKQHILQHEEVKAGVKAIVKIFKNLNNRNYKLSYKKIFHIVKNLYYLYKISKRARVIRKNNGSLLFNNDKMNIILSSTCTPIAIVNKKYTFANYLVEELMLSANKLVAIRQYFSKYRNVSVFRCHSMDNIIETKDIIEVLEKHGIYLQVSDLRHILKFLDNATSVIKQKSKPISDIVCAYAKKKMMRAEYHTFQHIKDNKMSTYHYALSFLLYTHFTSPIRRYPDILVHRVIKKILSDENKLSSQLCTRQEILALPDTSDVGIIEDICEKCNNCKTRSKWAQIDCEIAFFCLYLQKHDYPGYNRGIIMDIYKEKASIFFKSFSFENSLYYVGYEKHISKMNKSHQAYLSNYVIYANTAQQELTLSVYSANKRKLVMRKVYKRFDYIPLYFFPLSTMPPSYFLAVAIDR</sequence>
<dbReference type="PANTHER" id="PTHR23355">
    <property type="entry name" value="RIBONUCLEASE"/>
    <property type="match status" value="1"/>
</dbReference>
<dbReference type="InterPro" id="IPR050180">
    <property type="entry name" value="RNR_Ribonuclease"/>
</dbReference>
<feature type="compositionally biased region" description="Basic and acidic residues" evidence="2">
    <location>
        <begin position="894"/>
        <end position="921"/>
    </location>
</feature>
<dbReference type="Pfam" id="PF17849">
    <property type="entry name" value="OB_Dis3"/>
    <property type="match status" value="1"/>
</dbReference>
<dbReference type="VEuPathDB" id="PlasmoDB:AK88_03399"/>
<feature type="region of interest" description="Disordered" evidence="2">
    <location>
        <begin position="878"/>
        <end position="1052"/>
    </location>
</feature>
<feature type="compositionally biased region" description="Polar residues" evidence="2">
    <location>
        <begin position="1686"/>
        <end position="1702"/>
    </location>
</feature>
<feature type="compositionally biased region" description="Basic and acidic residues" evidence="2">
    <location>
        <begin position="1361"/>
        <end position="1379"/>
    </location>
</feature>